<sequence length="301" mass="31614">MLEYFGTDGIRGPAGGAIVNPSFASRLGVAAGIWAKKGEGGRPVVLIGRDTRRSGPDLVAGLASGFVSENLEARSLGVLPTPALALAVAREKACLGVMVTASHNPASDNGFKLFDHLGHKLAPEDETFIENALPDEATMDLPAAPDDIHESLETYLEHLATVVPEGSLRDWTIALDTAHGATAKVSRIALENLGAAVEQIGDATGNELINDGVGSEHPERLASLVQENEACLGIAHDGDGDRVVFCDENGIIVEGDFILGILALDARRRGVEGSSTLVTTDYANQGLDHSLREQGIIVERT</sequence>
<protein>
    <recommendedName>
        <fullName evidence="7">Alpha-D-phosphohexomutase alpha/beta/alpha domain-containing protein</fullName>
    </recommendedName>
</protein>
<dbReference type="InterPro" id="IPR016066">
    <property type="entry name" value="A-D-PHexomutase_CS"/>
</dbReference>
<dbReference type="PROSITE" id="PS00710">
    <property type="entry name" value="PGM_PMM"/>
    <property type="match status" value="1"/>
</dbReference>
<proteinExistence type="inferred from homology"/>
<dbReference type="GO" id="GO:0009252">
    <property type="term" value="P:peptidoglycan biosynthetic process"/>
    <property type="evidence" value="ECO:0007669"/>
    <property type="project" value="TreeGrafter"/>
</dbReference>
<dbReference type="PRINTS" id="PR00509">
    <property type="entry name" value="PGMPMM"/>
</dbReference>
<feature type="non-terminal residue" evidence="6">
    <location>
        <position position="301"/>
    </location>
</feature>
<dbReference type="GO" id="GO:0005829">
    <property type="term" value="C:cytosol"/>
    <property type="evidence" value="ECO:0007669"/>
    <property type="project" value="TreeGrafter"/>
</dbReference>
<evidence type="ECO:0000313" key="6">
    <source>
        <dbReference type="EMBL" id="SVD00581.1"/>
    </source>
</evidence>
<dbReference type="EMBL" id="UINC01123840">
    <property type="protein sequence ID" value="SVD00581.1"/>
    <property type="molecule type" value="Genomic_DNA"/>
</dbReference>
<reference evidence="6" key="1">
    <citation type="submission" date="2018-05" db="EMBL/GenBank/DDBJ databases">
        <authorList>
            <person name="Lanie J.A."/>
            <person name="Ng W.-L."/>
            <person name="Kazmierczak K.M."/>
            <person name="Andrzejewski T.M."/>
            <person name="Davidsen T.M."/>
            <person name="Wayne K.J."/>
            <person name="Tettelin H."/>
            <person name="Glass J.I."/>
            <person name="Rusch D."/>
            <person name="Podicherti R."/>
            <person name="Tsui H.-C.T."/>
            <person name="Winkler M.E."/>
        </authorList>
    </citation>
    <scope>NUCLEOTIDE SEQUENCE</scope>
</reference>
<evidence type="ECO:0000256" key="2">
    <source>
        <dbReference type="ARBA" id="ARBA00010231"/>
    </source>
</evidence>
<dbReference type="SUPFAM" id="SSF53738">
    <property type="entry name" value="Phosphoglucomutase, first 3 domains"/>
    <property type="match status" value="2"/>
</dbReference>
<dbReference type="GO" id="GO:0005975">
    <property type="term" value="P:carbohydrate metabolic process"/>
    <property type="evidence" value="ECO:0007669"/>
    <property type="project" value="InterPro"/>
</dbReference>
<dbReference type="InterPro" id="IPR005841">
    <property type="entry name" value="Alpha-D-phosphohexomutase_SF"/>
</dbReference>
<feature type="domain" description="Alpha-D-phosphohexomutase alpha/beta/alpha" evidence="5">
    <location>
        <begin position="154"/>
        <end position="250"/>
    </location>
</feature>
<dbReference type="Pfam" id="PF02878">
    <property type="entry name" value="PGM_PMM_I"/>
    <property type="match status" value="1"/>
</dbReference>
<evidence type="ECO:0000256" key="1">
    <source>
        <dbReference type="ARBA" id="ARBA00001946"/>
    </source>
</evidence>
<dbReference type="PANTHER" id="PTHR42946:SF1">
    <property type="entry name" value="PHOSPHOGLUCOMUTASE (ALPHA-D-GLUCOSE-1,6-BISPHOSPHATE-DEPENDENT)"/>
    <property type="match status" value="1"/>
</dbReference>
<organism evidence="6">
    <name type="scientific">marine metagenome</name>
    <dbReference type="NCBI Taxonomy" id="408172"/>
    <lineage>
        <taxon>unclassified sequences</taxon>
        <taxon>metagenomes</taxon>
        <taxon>ecological metagenomes</taxon>
    </lineage>
</organism>
<comment type="similarity">
    <text evidence="2">Belongs to the phosphohexose mutase family.</text>
</comment>
<dbReference type="GO" id="GO:0000287">
    <property type="term" value="F:magnesium ion binding"/>
    <property type="evidence" value="ECO:0007669"/>
    <property type="project" value="InterPro"/>
</dbReference>
<evidence type="ECO:0008006" key="7">
    <source>
        <dbReference type="Google" id="ProtNLM"/>
    </source>
</evidence>
<dbReference type="InterPro" id="IPR016055">
    <property type="entry name" value="A-D-PHexomutase_a/b/a-I/II/III"/>
</dbReference>
<name>A0A382RV92_9ZZZZ</name>
<accession>A0A382RV92</accession>
<evidence type="ECO:0000259" key="5">
    <source>
        <dbReference type="Pfam" id="PF02879"/>
    </source>
</evidence>
<dbReference type="InterPro" id="IPR005845">
    <property type="entry name" value="A-D-PHexomutase_a/b/a-II"/>
</dbReference>
<feature type="domain" description="Alpha-D-phosphohexomutase alpha/beta/alpha" evidence="4">
    <location>
        <begin position="4"/>
        <end position="135"/>
    </location>
</feature>
<dbReference type="Pfam" id="PF02879">
    <property type="entry name" value="PGM_PMM_II"/>
    <property type="match status" value="1"/>
</dbReference>
<comment type="cofactor">
    <cofactor evidence="1">
        <name>Mg(2+)</name>
        <dbReference type="ChEBI" id="CHEBI:18420"/>
    </cofactor>
</comment>
<evidence type="ECO:0000256" key="3">
    <source>
        <dbReference type="ARBA" id="ARBA00022553"/>
    </source>
</evidence>
<dbReference type="GO" id="GO:0006048">
    <property type="term" value="P:UDP-N-acetylglucosamine biosynthetic process"/>
    <property type="evidence" value="ECO:0007669"/>
    <property type="project" value="TreeGrafter"/>
</dbReference>
<dbReference type="GO" id="GO:0004615">
    <property type="term" value="F:phosphomannomutase activity"/>
    <property type="evidence" value="ECO:0007669"/>
    <property type="project" value="TreeGrafter"/>
</dbReference>
<dbReference type="InterPro" id="IPR005844">
    <property type="entry name" value="A-D-PHexomutase_a/b/a-I"/>
</dbReference>
<evidence type="ECO:0000259" key="4">
    <source>
        <dbReference type="Pfam" id="PF02878"/>
    </source>
</evidence>
<dbReference type="GO" id="GO:0008966">
    <property type="term" value="F:phosphoglucosamine mutase activity"/>
    <property type="evidence" value="ECO:0007669"/>
    <property type="project" value="TreeGrafter"/>
</dbReference>
<dbReference type="Gene3D" id="3.40.120.10">
    <property type="entry name" value="Alpha-D-Glucose-1,6-Bisphosphate, subunit A, domain 3"/>
    <property type="match status" value="3"/>
</dbReference>
<dbReference type="InterPro" id="IPR050060">
    <property type="entry name" value="Phosphoglucosamine_mutase"/>
</dbReference>
<keyword evidence="3" id="KW-0597">Phosphoprotein</keyword>
<gene>
    <name evidence="6" type="ORF">METZ01_LOCUS353435</name>
</gene>
<dbReference type="PANTHER" id="PTHR42946">
    <property type="entry name" value="PHOSPHOHEXOSE MUTASE"/>
    <property type="match status" value="1"/>
</dbReference>
<dbReference type="AlphaFoldDB" id="A0A382RV92"/>